<dbReference type="Proteomes" id="UP000009234">
    <property type="component" value="Chromosome"/>
</dbReference>
<feature type="transmembrane region" description="Helical" evidence="6">
    <location>
        <begin position="231"/>
        <end position="249"/>
    </location>
</feature>
<keyword evidence="4 6" id="KW-1133">Transmembrane helix</keyword>
<evidence type="ECO:0000313" key="8">
    <source>
        <dbReference type="Proteomes" id="UP000009234"/>
    </source>
</evidence>
<feature type="transmembrane region" description="Helical" evidence="6">
    <location>
        <begin position="255"/>
        <end position="280"/>
    </location>
</feature>
<feature type="transmembrane region" description="Helical" evidence="6">
    <location>
        <begin position="12"/>
        <end position="30"/>
    </location>
</feature>
<keyword evidence="8" id="KW-1185">Reference proteome</keyword>
<evidence type="ECO:0000256" key="4">
    <source>
        <dbReference type="ARBA" id="ARBA00022989"/>
    </source>
</evidence>
<name>F6DU63_DESRL</name>
<dbReference type="PANTHER" id="PTHR21716:SF68">
    <property type="entry name" value="TRANSPORT PROTEIN YTVI-RELATED"/>
    <property type="match status" value="1"/>
</dbReference>
<sequence length="363" mass="39906">MLPTWLKTALNVVLAGLLLLVAFFTLDRLWDYVAKWLGYLIPLAIPFIVAIFMSFILEPMVVIFQERGRMSRGPAVALAMLLVLGFFGIIIVLLLLKLATELFNISKALPGIVGEIQIWLQESLPKLKHFYGELPSSTTTYIESSLGSFAQSLQGFLSKTTESILSIFTAVPGVVAFIIISLLATYFISKDRRLLARKWVSLCPAPYGERSLHIVREVFGAFISYIKAQGILVSITTFTSIVGLYIIGAEYALTMGLLIGFFDIIPVLGPATVFIPWIIWAFMSGPAIFAVKLLILYVIVLVTRQLLETKVVSHSLGLHPLATLVALFVGFKLLGFLGMILGPILLIAVQAFIKAGIPTSRVK</sequence>
<feature type="transmembrane region" description="Helical" evidence="6">
    <location>
        <begin position="287"/>
        <end position="307"/>
    </location>
</feature>
<dbReference type="HOGENOM" id="CLU_031275_4_0_9"/>
<evidence type="ECO:0000256" key="3">
    <source>
        <dbReference type="ARBA" id="ARBA00022692"/>
    </source>
</evidence>
<feature type="transmembrane region" description="Helical" evidence="6">
    <location>
        <begin position="327"/>
        <end position="353"/>
    </location>
</feature>
<comment type="similarity">
    <text evidence="2">Belongs to the autoinducer-2 exporter (AI-2E) (TC 2.A.86) family.</text>
</comment>
<organism evidence="7 8">
    <name type="scientific">Desulforamulus ruminis (strain ATCC 23193 / DSM 2154 / NCIMB 8452 / DL)</name>
    <name type="common">Desulfotomaculum ruminis</name>
    <dbReference type="NCBI Taxonomy" id="696281"/>
    <lineage>
        <taxon>Bacteria</taxon>
        <taxon>Bacillati</taxon>
        <taxon>Bacillota</taxon>
        <taxon>Clostridia</taxon>
        <taxon>Eubacteriales</taxon>
        <taxon>Peptococcaceae</taxon>
        <taxon>Desulforamulus</taxon>
    </lineage>
</organism>
<dbReference type="InterPro" id="IPR014227">
    <property type="entry name" value="YtvI-like"/>
</dbReference>
<keyword evidence="3 6" id="KW-0812">Transmembrane</keyword>
<dbReference type="InterPro" id="IPR002549">
    <property type="entry name" value="AI-2E-like"/>
</dbReference>
<reference evidence="8" key="1">
    <citation type="submission" date="2011-05" db="EMBL/GenBank/DDBJ databases">
        <title>Complete sequence of Desulfotomaculum ruminis DSM 2154.</title>
        <authorList>
            <person name="Lucas S."/>
            <person name="Copeland A."/>
            <person name="Lapidus A."/>
            <person name="Cheng J.-F."/>
            <person name="Goodwin L."/>
            <person name="Pitluck S."/>
            <person name="Lu M."/>
            <person name="Detter J.C."/>
            <person name="Han C."/>
            <person name="Tapia R."/>
            <person name="Land M."/>
            <person name="Hauser L."/>
            <person name="Kyrpides N."/>
            <person name="Ivanova N."/>
            <person name="Mikhailova N."/>
            <person name="Pagani I."/>
            <person name="Stams A.J.M."/>
            <person name="Plugge C.M."/>
            <person name="Muyzer G."/>
            <person name="Kuever J."/>
            <person name="Parshina S.N."/>
            <person name="Ivanova A.E."/>
            <person name="Nazina T.N."/>
            <person name="Brambilla E."/>
            <person name="Spring S."/>
            <person name="Klenk H.-P."/>
            <person name="Woyke T."/>
        </authorList>
    </citation>
    <scope>NUCLEOTIDE SEQUENCE [LARGE SCALE GENOMIC DNA]</scope>
    <source>
        <strain evidence="8">ATCC 23193 / DSM 2154 / NCIB 8452 / DL</strain>
    </source>
</reference>
<dbReference type="GO" id="GO:0016020">
    <property type="term" value="C:membrane"/>
    <property type="evidence" value="ECO:0007669"/>
    <property type="project" value="UniProtKB-SubCell"/>
</dbReference>
<keyword evidence="5 6" id="KW-0472">Membrane</keyword>
<evidence type="ECO:0000256" key="6">
    <source>
        <dbReference type="SAM" id="Phobius"/>
    </source>
</evidence>
<dbReference type="STRING" id="696281.Desru_1877"/>
<proteinExistence type="inferred from homology"/>
<dbReference type="Pfam" id="PF01594">
    <property type="entry name" value="AI-2E_transport"/>
    <property type="match status" value="1"/>
</dbReference>
<evidence type="ECO:0000256" key="1">
    <source>
        <dbReference type="ARBA" id="ARBA00004141"/>
    </source>
</evidence>
<dbReference type="EMBL" id="CP002780">
    <property type="protein sequence ID" value="AEG60138.1"/>
    <property type="molecule type" value="Genomic_DNA"/>
</dbReference>
<dbReference type="KEGG" id="dru:Desru_1877"/>
<accession>F6DU63</accession>
<dbReference type="AlphaFoldDB" id="F6DU63"/>
<comment type="subcellular location">
    <subcellularLocation>
        <location evidence="1">Membrane</location>
        <topology evidence="1">Multi-pass membrane protein</topology>
    </subcellularLocation>
</comment>
<dbReference type="GO" id="GO:0055085">
    <property type="term" value="P:transmembrane transport"/>
    <property type="evidence" value="ECO:0007669"/>
    <property type="project" value="TreeGrafter"/>
</dbReference>
<evidence type="ECO:0000256" key="2">
    <source>
        <dbReference type="ARBA" id="ARBA00009773"/>
    </source>
</evidence>
<protein>
    <submittedName>
        <fullName evidence="7">Sporulation integral membrane protein YtvI</fullName>
    </submittedName>
</protein>
<feature type="transmembrane region" description="Helical" evidence="6">
    <location>
        <begin position="36"/>
        <end position="64"/>
    </location>
</feature>
<gene>
    <name evidence="7" type="ordered locus">Desru_1877</name>
</gene>
<evidence type="ECO:0000256" key="5">
    <source>
        <dbReference type="ARBA" id="ARBA00023136"/>
    </source>
</evidence>
<dbReference type="eggNOG" id="COG0628">
    <property type="taxonomic scope" value="Bacteria"/>
</dbReference>
<feature type="transmembrane region" description="Helical" evidence="6">
    <location>
        <begin position="76"/>
        <end position="96"/>
    </location>
</feature>
<evidence type="ECO:0000313" key="7">
    <source>
        <dbReference type="EMBL" id="AEG60138.1"/>
    </source>
</evidence>
<dbReference type="NCBIfam" id="TIGR02872">
    <property type="entry name" value="spore_ytvI"/>
    <property type="match status" value="1"/>
</dbReference>
<feature type="transmembrane region" description="Helical" evidence="6">
    <location>
        <begin position="164"/>
        <end position="188"/>
    </location>
</feature>
<dbReference type="PANTHER" id="PTHR21716">
    <property type="entry name" value="TRANSMEMBRANE PROTEIN"/>
    <property type="match status" value="1"/>
</dbReference>
<reference evidence="7 8" key="2">
    <citation type="journal article" date="2012" name="Stand. Genomic Sci.">
        <title>Complete genome sequence of the sulfate-reducing firmicute Desulfotomaculum ruminis type strain (DL(T)).</title>
        <authorList>
            <person name="Spring S."/>
            <person name="Visser M."/>
            <person name="Lu M."/>
            <person name="Copeland A."/>
            <person name="Lapidus A."/>
            <person name="Lucas S."/>
            <person name="Cheng J.F."/>
            <person name="Han C."/>
            <person name="Tapia R."/>
            <person name="Goodwin L.A."/>
            <person name="Pitluck S."/>
            <person name="Ivanova N."/>
            <person name="Land M."/>
            <person name="Hauser L."/>
            <person name="Larimer F."/>
            <person name="Rohde M."/>
            <person name="Goker M."/>
            <person name="Detter J.C."/>
            <person name="Kyrpides N.C."/>
            <person name="Woyke T."/>
            <person name="Schaap P.J."/>
            <person name="Plugge C.M."/>
            <person name="Muyzer G."/>
            <person name="Kuever J."/>
            <person name="Pereira I.A."/>
            <person name="Parshina S.N."/>
            <person name="Bernier-Latmani R."/>
            <person name="Stams A.J."/>
            <person name="Klenk H.P."/>
        </authorList>
    </citation>
    <scope>NUCLEOTIDE SEQUENCE [LARGE SCALE GENOMIC DNA]</scope>
    <source>
        <strain evidence="8">ATCC 23193 / DSM 2154 / NCIB 8452 / DL</strain>
    </source>
</reference>